<dbReference type="AlphaFoldDB" id="A0A507DI01"/>
<comment type="caution">
    <text evidence="1">The sequence shown here is derived from an EMBL/GenBank/DDBJ whole genome shotgun (WGS) entry which is preliminary data.</text>
</comment>
<reference evidence="1 2" key="1">
    <citation type="journal article" date="2019" name="Sci. Rep.">
        <title>Comparative genomics of chytrid fungi reveal insights into the obligate biotrophic and pathogenic lifestyle of Synchytrium endobioticum.</title>
        <authorList>
            <person name="van de Vossenberg B.T.L.H."/>
            <person name="Warris S."/>
            <person name="Nguyen H.D.T."/>
            <person name="van Gent-Pelzer M.P.E."/>
            <person name="Joly D.L."/>
            <person name="van de Geest H.C."/>
            <person name="Bonants P.J.M."/>
            <person name="Smith D.S."/>
            <person name="Levesque C.A."/>
            <person name="van der Lee T.A.J."/>
        </authorList>
    </citation>
    <scope>NUCLEOTIDE SEQUENCE [LARGE SCALE GENOMIC DNA]</scope>
    <source>
        <strain evidence="1 2">MB42</strain>
    </source>
</reference>
<dbReference type="Proteomes" id="UP000317494">
    <property type="component" value="Unassembled WGS sequence"/>
</dbReference>
<gene>
    <name evidence="1" type="ORF">SeMB42_g01965</name>
</gene>
<sequence>MSTTSHCPPTQDQVRLLLPKRKCGLWGMREKGAVPANSNDQVPPSSKISRQPVVPLLKTSTAHISNFCKLLFTIVILSVRPPST</sequence>
<protein>
    <submittedName>
        <fullName evidence="1">Uncharacterized protein</fullName>
    </submittedName>
</protein>
<dbReference type="EMBL" id="QEAN01000056">
    <property type="protein sequence ID" value="TPX51319.1"/>
    <property type="molecule type" value="Genomic_DNA"/>
</dbReference>
<dbReference type="VEuPathDB" id="FungiDB:SeMB42_g01965"/>
<name>A0A507DI01_9FUNG</name>
<organism evidence="1 2">
    <name type="scientific">Synchytrium endobioticum</name>
    <dbReference type="NCBI Taxonomy" id="286115"/>
    <lineage>
        <taxon>Eukaryota</taxon>
        <taxon>Fungi</taxon>
        <taxon>Fungi incertae sedis</taxon>
        <taxon>Chytridiomycota</taxon>
        <taxon>Chytridiomycota incertae sedis</taxon>
        <taxon>Chytridiomycetes</taxon>
        <taxon>Synchytriales</taxon>
        <taxon>Synchytriaceae</taxon>
        <taxon>Synchytrium</taxon>
    </lineage>
</organism>
<evidence type="ECO:0000313" key="1">
    <source>
        <dbReference type="EMBL" id="TPX51319.1"/>
    </source>
</evidence>
<accession>A0A507DI01</accession>
<proteinExistence type="predicted"/>
<evidence type="ECO:0000313" key="2">
    <source>
        <dbReference type="Proteomes" id="UP000317494"/>
    </source>
</evidence>
<keyword evidence="2" id="KW-1185">Reference proteome</keyword>